<sequence>MRQINILILSVLLLFFSPFSTADWMVTPSMGYTIGGTVLNQTGTQYDLESSSSYALAIETPYQKGRVGLFYFAQPTQVETLVNQDANIHYLHFQSSIYYPISDKFSSFIGLGLGGAYTDVSWADKKYGFSASAFGGFEYQIASHIAVNAQLRWLGTMVDSDSTAACTLPSSESCIVKFNSDWLNQASAQIGITIRF</sequence>
<organism evidence="3 5">
    <name type="scientific">Vibrio metoecus</name>
    <dbReference type="NCBI Taxonomy" id="1481663"/>
    <lineage>
        <taxon>Bacteria</taxon>
        <taxon>Pseudomonadati</taxon>
        <taxon>Pseudomonadota</taxon>
        <taxon>Gammaproteobacteria</taxon>
        <taxon>Vibrionales</taxon>
        <taxon>Vibrionaceae</taxon>
        <taxon>Vibrio</taxon>
    </lineage>
</organism>
<dbReference type="SUPFAM" id="SSF56925">
    <property type="entry name" value="OMPA-like"/>
    <property type="match status" value="1"/>
</dbReference>
<dbReference type="AlphaFoldDB" id="A0A067BDE9"/>
<evidence type="ECO:0000313" key="4">
    <source>
        <dbReference type="Proteomes" id="UP000027331"/>
    </source>
</evidence>
<reference evidence="3 5" key="2">
    <citation type="journal article" date="2015" name="Genome Biol. Evol.">
        <title>The Dynamics of Genetic Interactions between Vibrio metoecus and Vibrio cholerae, Two Close Relatives Co-Occurring in the Environment.</title>
        <authorList>
            <person name="Orata F.D."/>
            <person name="Kirchberger P.C."/>
            <person name="Meheust R."/>
            <person name="Barlow E.J."/>
            <person name="Tarr C.L."/>
            <person name="Boucher Y."/>
        </authorList>
    </citation>
    <scope>NUCLEOTIDE SEQUENCE [LARGE SCALE GENOMIC DNA]</scope>
    <source>
        <strain evidence="3 5">YB5B04</strain>
    </source>
</reference>
<dbReference type="EMBL" id="JJMN01000045">
    <property type="protein sequence ID" value="KDO14765.1"/>
    <property type="molecule type" value="Genomic_DNA"/>
</dbReference>
<evidence type="ECO:0000313" key="5">
    <source>
        <dbReference type="Proteomes" id="UP000050491"/>
    </source>
</evidence>
<proteinExistence type="predicted"/>
<reference evidence="2 4" key="1">
    <citation type="submission" date="2014-04" db="EMBL/GenBank/DDBJ databases">
        <title>Vibrio metecus sp. nov., a close relative of Vibrio cholerae isolated from coastal brackish ponds and clinical specimens.</title>
        <authorList>
            <person name="Kirchberger P.C."/>
            <person name="Turnsek M."/>
            <person name="Hunt D.E."/>
            <person name="Haley B.J."/>
            <person name="Colwell R."/>
            <person name="Polz M.F."/>
            <person name="Tarr C.L."/>
            <person name="Boucher Y."/>
        </authorList>
    </citation>
    <scope>NUCLEOTIDE SEQUENCE [LARGE SCALE GENOMIC DNA]</scope>
    <source>
        <strain evidence="2">OP3H</strain>
        <strain evidence="4">PPCK-2014</strain>
    </source>
</reference>
<feature type="signal peptide" evidence="1">
    <location>
        <begin position="1"/>
        <end position="22"/>
    </location>
</feature>
<evidence type="ECO:0000313" key="2">
    <source>
        <dbReference type="EMBL" id="KDO14765.1"/>
    </source>
</evidence>
<evidence type="ECO:0000313" key="3">
    <source>
        <dbReference type="EMBL" id="KQA99771.1"/>
    </source>
</evidence>
<name>A0A067BDE9_VIBMT</name>
<accession>A0A067BDE9</accession>
<comment type="caution">
    <text evidence="3">The sequence shown here is derived from an EMBL/GenBank/DDBJ whole genome shotgun (WGS) entry which is preliminary data.</text>
</comment>
<dbReference type="RefSeq" id="WP_055029993.1">
    <property type="nucleotide sequence ID" value="NZ_CP046817.1"/>
</dbReference>
<keyword evidence="1" id="KW-0732">Signal</keyword>
<dbReference type="EMBL" id="LBGP01000018">
    <property type="protein sequence ID" value="KQA99771.1"/>
    <property type="molecule type" value="Genomic_DNA"/>
</dbReference>
<dbReference type="PATRIC" id="fig|1481663.12.peg.1476"/>
<dbReference type="Proteomes" id="UP000027331">
    <property type="component" value="Unassembled WGS sequence"/>
</dbReference>
<feature type="chain" id="PRO_5009741250" evidence="1">
    <location>
        <begin position="23"/>
        <end position="196"/>
    </location>
</feature>
<keyword evidence="4" id="KW-1185">Reference proteome</keyword>
<gene>
    <name evidence="2" type="ORF">DP83_08330</name>
    <name evidence="3" type="ORF">XV92_13385</name>
</gene>
<dbReference type="Proteomes" id="UP000050491">
    <property type="component" value="Unassembled WGS sequence"/>
</dbReference>
<protein>
    <submittedName>
        <fullName evidence="3">Outer membrane beta-barrel domain protein</fullName>
    </submittedName>
</protein>
<dbReference type="GeneID" id="94013330"/>
<dbReference type="Gene3D" id="2.40.160.20">
    <property type="match status" value="1"/>
</dbReference>
<evidence type="ECO:0000256" key="1">
    <source>
        <dbReference type="SAM" id="SignalP"/>
    </source>
</evidence>
<dbReference type="InterPro" id="IPR011250">
    <property type="entry name" value="OMP/PagP_B-barrel"/>
</dbReference>
<dbReference type="OrthoDB" id="6308600at2"/>